<proteinExistence type="predicted"/>
<evidence type="ECO:0000259" key="2">
    <source>
        <dbReference type="Pfam" id="PF26616"/>
    </source>
</evidence>
<feature type="domain" description="CorA-like transporter" evidence="2">
    <location>
        <begin position="39"/>
        <end position="210"/>
    </location>
</feature>
<accession>A0A2L2SUB0</accession>
<keyword evidence="1" id="KW-0175">Coiled coil</keyword>
<keyword evidence="4" id="KW-1185">Reference proteome</keyword>
<protein>
    <recommendedName>
        <fullName evidence="2">CorA-like transporter domain-containing protein</fullName>
    </recommendedName>
</protein>
<name>A0A2L2SUB0_9HYPO</name>
<evidence type="ECO:0000313" key="3">
    <source>
        <dbReference type="EMBL" id="CEI59928.1"/>
    </source>
</evidence>
<dbReference type="InterPro" id="IPR058257">
    <property type="entry name" value="CorA-like_dom"/>
</dbReference>
<dbReference type="STRING" id="56646.A0A2L2SUB0"/>
<organism evidence="3 4">
    <name type="scientific">Fusarium venenatum</name>
    <dbReference type="NCBI Taxonomy" id="56646"/>
    <lineage>
        <taxon>Eukaryota</taxon>
        <taxon>Fungi</taxon>
        <taxon>Dikarya</taxon>
        <taxon>Ascomycota</taxon>
        <taxon>Pezizomycotina</taxon>
        <taxon>Sordariomycetes</taxon>
        <taxon>Hypocreomycetidae</taxon>
        <taxon>Hypocreales</taxon>
        <taxon>Nectriaceae</taxon>
        <taxon>Fusarium</taxon>
    </lineage>
</organism>
<dbReference type="EMBL" id="LN649230">
    <property type="protein sequence ID" value="CEI59928.1"/>
    <property type="molecule type" value="Genomic_DNA"/>
</dbReference>
<sequence>MASGATVQNRKTHLDALDGPRLEVGNYGLGQLLEPDFSAKASDLFIASTAVSRIGLLQLSPSSPVKEDIQYISTSEQLQVILDQQLSPGHILLLVSRRNSWSPLGITVDMFRRIYTSNSITPHFLKLLSGFQKRWKSSDEDFVASYSSFSSNIQNLCYNIRHFEKHGRALEDPWSCRQSIIHQKYHFGEKSSLWLVISPPLLFSERLVETGAIYTAHPMAPHLQYLSAALGCWREYLNYLSEQLGTLNKDISMSMPYSKYNIGFSSINRIHHLRKKMLHAQSILSNTSETVVTIRVHEQTASRQFEVPSYTRAEFKAELKNITNDLRNFRTTIQKLLALSLDSRSMHNDIISFQKQELGLSDSMKLTQIAEADSAESQTMASIAKITHNDSRKVRVMTMVALLYLPLNLVLHNPRMVRS</sequence>
<evidence type="ECO:0000256" key="1">
    <source>
        <dbReference type="SAM" id="Coils"/>
    </source>
</evidence>
<dbReference type="Pfam" id="PF26616">
    <property type="entry name" value="CorA-like"/>
    <property type="match status" value="1"/>
</dbReference>
<evidence type="ECO:0000313" key="4">
    <source>
        <dbReference type="Proteomes" id="UP000245910"/>
    </source>
</evidence>
<feature type="coiled-coil region" evidence="1">
    <location>
        <begin position="312"/>
        <end position="339"/>
    </location>
</feature>
<dbReference type="AlphaFoldDB" id="A0A2L2SUB0"/>
<dbReference type="Proteomes" id="UP000245910">
    <property type="component" value="Chromosome II"/>
</dbReference>
<reference evidence="4" key="1">
    <citation type="submission" date="2014-10" db="EMBL/GenBank/DDBJ databases">
        <authorList>
            <person name="King R."/>
        </authorList>
    </citation>
    <scope>NUCLEOTIDE SEQUENCE [LARGE SCALE GENOMIC DNA]</scope>
    <source>
        <strain evidence="4">A3/5</strain>
    </source>
</reference>